<evidence type="ECO:0000313" key="1">
    <source>
        <dbReference type="EMBL" id="KAK7352952.1"/>
    </source>
</evidence>
<protein>
    <submittedName>
        <fullName evidence="1">Uncharacterized protein</fullName>
    </submittedName>
</protein>
<organism evidence="1 2">
    <name type="scientific">Phaseolus coccineus</name>
    <name type="common">Scarlet runner bean</name>
    <name type="synonym">Phaseolus multiflorus</name>
    <dbReference type="NCBI Taxonomy" id="3886"/>
    <lineage>
        <taxon>Eukaryota</taxon>
        <taxon>Viridiplantae</taxon>
        <taxon>Streptophyta</taxon>
        <taxon>Embryophyta</taxon>
        <taxon>Tracheophyta</taxon>
        <taxon>Spermatophyta</taxon>
        <taxon>Magnoliopsida</taxon>
        <taxon>eudicotyledons</taxon>
        <taxon>Gunneridae</taxon>
        <taxon>Pentapetalae</taxon>
        <taxon>rosids</taxon>
        <taxon>fabids</taxon>
        <taxon>Fabales</taxon>
        <taxon>Fabaceae</taxon>
        <taxon>Papilionoideae</taxon>
        <taxon>50 kb inversion clade</taxon>
        <taxon>NPAAA clade</taxon>
        <taxon>indigoferoid/millettioid clade</taxon>
        <taxon>Phaseoleae</taxon>
        <taxon>Phaseolus</taxon>
    </lineage>
</organism>
<evidence type="ECO:0000313" key="2">
    <source>
        <dbReference type="Proteomes" id="UP001374584"/>
    </source>
</evidence>
<dbReference type="AlphaFoldDB" id="A0AAN9QYW4"/>
<keyword evidence="2" id="KW-1185">Reference proteome</keyword>
<name>A0AAN9QYW4_PHACN</name>
<sequence>MCPSIGNVNCKCRASILERGLVLHYPCLSWSRTRDYETELWGYFTSTLKAAHWPVKAVKLGIKGRGDLFLKQRHE</sequence>
<dbReference type="Proteomes" id="UP001374584">
    <property type="component" value="Unassembled WGS sequence"/>
</dbReference>
<reference evidence="1 2" key="1">
    <citation type="submission" date="2024-01" db="EMBL/GenBank/DDBJ databases">
        <title>The genomes of 5 underutilized Papilionoideae crops provide insights into root nodulation and disease resistanc.</title>
        <authorList>
            <person name="Jiang F."/>
        </authorList>
    </citation>
    <scope>NUCLEOTIDE SEQUENCE [LARGE SCALE GENOMIC DNA]</scope>
    <source>
        <strain evidence="1">JINMINGXINNONG_FW02</strain>
        <tissue evidence="1">Leaves</tissue>
    </source>
</reference>
<dbReference type="EMBL" id="JAYMYR010000007">
    <property type="protein sequence ID" value="KAK7352952.1"/>
    <property type="molecule type" value="Genomic_DNA"/>
</dbReference>
<proteinExistence type="predicted"/>
<comment type="caution">
    <text evidence="1">The sequence shown here is derived from an EMBL/GenBank/DDBJ whole genome shotgun (WGS) entry which is preliminary data.</text>
</comment>
<accession>A0AAN9QYW4</accession>
<gene>
    <name evidence="1" type="ORF">VNO80_18384</name>
</gene>